<accession>A0A645GSA3</accession>
<evidence type="ECO:0000313" key="1">
    <source>
        <dbReference type="EMBL" id="MPN28699.1"/>
    </source>
</evidence>
<dbReference type="EMBL" id="VSSQ01079083">
    <property type="protein sequence ID" value="MPN28699.1"/>
    <property type="molecule type" value="Genomic_DNA"/>
</dbReference>
<organism evidence="1">
    <name type="scientific">bioreactor metagenome</name>
    <dbReference type="NCBI Taxonomy" id="1076179"/>
    <lineage>
        <taxon>unclassified sequences</taxon>
        <taxon>metagenomes</taxon>
        <taxon>ecological metagenomes</taxon>
    </lineage>
</organism>
<gene>
    <name evidence="1" type="ORF">SDC9_176144</name>
</gene>
<dbReference type="AlphaFoldDB" id="A0A645GSA3"/>
<reference evidence="1" key="1">
    <citation type="submission" date="2019-08" db="EMBL/GenBank/DDBJ databases">
        <authorList>
            <person name="Kucharzyk K."/>
            <person name="Murdoch R.W."/>
            <person name="Higgins S."/>
            <person name="Loffler F."/>
        </authorList>
    </citation>
    <scope>NUCLEOTIDE SEQUENCE</scope>
</reference>
<name>A0A645GSA3_9ZZZZ</name>
<proteinExistence type="predicted"/>
<comment type="caution">
    <text evidence="1">The sequence shown here is derived from an EMBL/GenBank/DDBJ whole genome shotgun (WGS) entry which is preliminary data.</text>
</comment>
<sequence>MVLGTVNGNIHPAQLALAEALHKAGVPLAVVALRNPFELKLLPSGVFAFALFEYAPKTVQLAARLFTRA</sequence>
<protein>
    <submittedName>
        <fullName evidence="1">Uncharacterized protein</fullName>
    </submittedName>
</protein>